<dbReference type="InterPro" id="IPR050695">
    <property type="entry name" value="N-acetylmuramoyl_amidase_3"/>
</dbReference>
<dbReference type="InterPro" id="IPR002508">
    <property type="entry name" value="MurNAc-LAA_cat"/>
</dbReference>
<evidence type="ECO:0000256" key="4">
    <source>
        <dbReference type="SAM" id="SignalP"/>
    </source>
</evidence>
<organism evidence="6 7">
    <name type="scientific">Yoonia litorea</name>
    <dbReference type="NCBI Taxonomy" id="1123755"/>
    <lineage>
        <taxon>Bacteria</taxon>
        <taxon>Pseudomonadati</taxon>
        <taxon>Pseudomonadota</taxon>
        <taxon>Alphaproteobacteria</taxon>
        <taxon>Rhodobacterales</taxon>
        <taxon>Paracoccaceae</taxon>
        <taxon>Yoonia</taxon>
    </lineage>
</organism>
<proteinExistence type="predicted"/>
<dbReference type="PANTHER" id="PTHR30404">
    <property type="entry name" value="N-ACETYLMURAMOYL-L-ALANINE AMIDASE"/>
    <property type="match status" value="1"/>
</dbReference>
<dbReference type="SUPFAM" id="SSF53187">
    <property type="entry name" value="Zn-dependent exopeptidases"/>
    <property type="match status" value="1"/>
</dbReference>
<feature type="chain" id="PRO_5011665299" description="N-acetylmuramoyl-L-alanine amidase" evidence="4">
    <location>
        <begin position="20"/>
        <end position="364"/>
    </location>
</feature>
<keyword evidence="7" id="KW-1185">Reference proteome</keyword>
<sequence>MLRLAFLLVWLGVAAAAQGTTALRDLTITETRGGVTMTVAMSQIAPYRVFTLDAPRRVVLDIQGAPVDVLQTDPAADGITSVQVAALRPGWTRIIAELASPLAIETAGLRREGDRAVLTLALRESDEASFAAAAGAPLDPDWQATAEFDPDVAAAAALAADFVIVLDPAHGGRDSGVVGGGIKEADLALIMAEELAFRLNAISGVAAISTRRSDETVSATERLQRARDLAPDLLISFEASFGDGEGVRVLTRPDNAASDTSALQEGTLSGVATVLNDLSVAETLPEARRIADAFAASMARTGVPVLRDGRGEATSPLLRAPDFPAVIVSFGDLANPDLRAFLAAPEGRNAIGRAIAETVLLLAR</sequence>
<evidence type="ECO:0000259" key="5">
    <source>
        <dbReference type="SMART" id="SM00646"/>
    </source>
</evidence>
<dbReference type="EC" id="3.5.1.28" evidence="2"/>
<dbReference type="InterPro" id="IPR021731">
    <property type="entry name" value="AMIN_dom"/>
</dbReference>
<dbReference type="EMBL" id="FOZM01000001">
    <property type="protein sequence ID" value="SFS13210.1"/>
    <property type="molecule type" value="Genomic_DNA"/>
</dbReference>
<gene>
    <name evidence="6" type="ORF">SAMN05444714_1506</name>
</gene>
<dbReference type="Proteomes" id="UP000198926">
    <property type="component" value="Unassembled WGS sequence"/>
</dbReference>
<keyword evidence="3" id="KW-0378">Hydrolase</keyword>
<dbReference type="GO" id="GO:0030288">
    <property type="term" value="C:outer membrane-bounded periplasmic space"/>
    <property type="evidence" value="ECO:0007669"/>
    <property type="project" value="TreeGrafter"/>
</dbReference>
<dbReference type="AlphaFoldDB" id="A0A1I6MBT6"/>
<dbReference type="Gene3D" id="2.60.40.3500">
    <property type="match status" value="1"/>
</dbReference>
<evidence type="ECO:0000256" key="2">
    <source>
        <dbReference type="ARBA" id="ARBA00011901"/>
    </source>
</evidence>
<keyword evidence="4" id="KW-0732">Signal</keyword>
<dbReference type="Gene3D" id="3.40.630.40">
    <property type="entry name" value="Zn-dependent exopeptidases"/>
    <property type="match status" value="1"/>
</dbReference>
<name>A0A1I6MBT6_9RHOB</name>
<dbReference type="Pfam" id="PF01520">
    <property type="entry name" value="Amidase_3"/>
    <property type="match status" value="1"/>
</dbReference>
<evidence type="ECO:0000313" key="7">
    <source>
        <dbReference type="Proteomes" id="UP000198926"/>
    </source>
</evidence>
<dbReference type="GO" id="GO:0009253">
    <property type="term" value="P:peptidoglycan catabolic process"/>
    <property type="evidence" value="ECO:0007669"/>
    <property type="project" value="InterPro"/>
</dbReference>
<protein>
    <recommendedName>
        <fullName evidence="2">N-acetylmuramoyl-L-alanine amidase</fullName>
        <ecNumber evidence="2">3.5.1.28</ecNumber>
    </recommendedName>
</protein>
<evidence type="ECO:0000256" key="1">
    <source>
        <dbReference type="ARBA" id="ARBA00001561"/>
    </source>
</evidence>
<dbReference type="STRING" id="1123755.SAMN05444714_1506"/>
<evidence type="ECO:0000256" key="3">
    <source>
        <dbReference type="ARBA" id="ARBA00022801"/>
    </source>
</evidence>
<dbReference type="SMART" id="SM00646">
    <property type="entry name" value="Ami_3"/>
    <property type="match status" value="1"/>
</dbReference>
<evidence type="ECO:0000313" key="6">
    <source>
        <dbReference type="EMBL" id="SFS13210.1"/>
    </source>
</evidence>
<dbReference type="PANTHER" id="PTHR30404:SF0">
    <property type="entry name" value="N-ACETYLMURAMOYL-L-ALANINE AMIDASE AMIC"/>
    <property type="match status" value="1"/>
</dbReference>
<reference evidence="6 7" key="1">
    <citation type="submission" date="2016-10" db="EMBL/GenBank/DDBJ databases">
        <authorList>
            <person name="de Groot N.N."/>
        </authorList>
    </citation>
    <scope>NUCLEOTIDE SEQUENCE [LARGE SCALE GENOMIC DNA]</scope>
    <source>
        <strain evidence="6 7">DSM 29433</strain>
    </source>
</reference>
<accession>A0A1I6MBT6</accession>
<dbReference type="GO" id="GO:0008745">
    <property type="term" value="F:N-acetylmuramoyl-L-alanine amidase activity"/>
    <property type="evidence" value="ECO:0007669"/>
    <property type="project" value="UniProtKB-EC"/>
</dbReference>
<dbReference type="Pfam" id="PF11741">
    <property type="entry name" value="AMIN"/>
    <property type="match status" value="1"/>
</dbReference>
<comment type="catalytic activity">
    <reaction evidence="1">
        <text>Hydrolyzes the link between N-acetylmuramoyl residues and L-amino acid residues in certain cell-wall glycopeptides.</text>
        <dbReference type="EC" id="3.5.1.28"/>
    </reaction>
</comment>
<dbReference type="RefSeq" id="WP_090205913.1">
    <property type="nucleotide sequence ID" value="NZ_FOZM01000001.1"/>
</dbReference>
<feature type="signal peptide" evidence="4">
    <location>
        <begin position="1"/>
        <end position="19"/>
    </location>
</feature>
<dbReference type="CDD" id="cd02696">
    <property type="entry name" value="MurNAc-LAA"/>
    <property type="match status" value="1"/>
</dbReference>
<feature type="domain" description="MurNAc-LAA" evidence="5">
    <location>
        <begin position="223"/>
        <end position="360"/>
    </location>
</feature>
<dbReference type="OrthoDB" id="9806267at2"/>